<dbReference type="EMBL" id="KN846952">
    <property type="protein sequence ID" value="KIV83788.1"/>
    <property type="molecule type" value="Genomic_DNA"/>
</dbReference>
<name>A0A0D1ZAG5_9EURO</name>
<proteinExistence type="predicted"/>
<feature type="compositionally biased region" description="Polar residues" evidence="1">
    <location>
        <begin position="362"/>
        <end position="373"/>
    </location>
</feature>
<gene>
    <name evidence="2" type="ORF">PV11_05782</name>
</gene>
<dbReference type="AlphaFoldDB" id="A0A0D1ZAG5"/>
<dbReference type="STRING" id="1016849.A0A0D1ZAG5"/>
<feature type="compositionally biased region" description="Basic and acidic residues" evidence="1">
    <location>
        <begin position="136"/>
        <end position="158"/>
    </location>
</feature>
<feature type="compositionally biased region" description="Low complexity" evidence="1">
    <location>
        <begin position="123"/>
        <end position="135"/>
    </location>
</feature>
<dbReference type="HOGENOM" id="CLU_033575_0_1_1"/>
<feature type="compositionally biased region" description="Low complexity" evidence="1">
    <location>
        <begin position="251"/>
        <end position="270"/>
    </location>
</feature>
<accession>A0A0D1ZAG5</accession>
<reference evidence="2 3" key="1">
    <citation type="submission" date="2015-01" db="EMBL/GenBank/DDBJ databases">
        <title>The Genome Sequence of Exophiala sideris CBS121828.</title>
        <authorList>
            <consortium name="The Broad Institute Genomics Platform"/>
            <person name="Cuomo C."/>
            <person name="de Hoog S."/>
            <person name="Gorbushina A."/>
            <person name="Stielow B."/>
            <person name="Teixiera M."/>
            <person name="Abouelleil A."/>
            <person name="Chapman S.B."/>
            <person name="Priest M."/>
            <person name="Young S.K."/>
            <person name="Wortman J."/>
            <person name="Nusbaum C."/>
            <person name="Birren B."/>
        </authorList>
    </citation>
    <scope>NUCLEOTIDE SEQUENCE [LARGE SCALE GENOMIC DNA]</scope>
    <source>
        <strain evidence="2 3">CBS 121828</strain>
    </source>
</reference>
<dbReference type="InterPro" id="IPR036249">
    <property type="entry name" value="Thioredoxin-like_sf"/>
</dbReference>
<dbReference type="Gene3D" id="3.40.30.10">
    <property type="entry name" value="Glutaredoxin"/>
    <property type="match status" value="1"/>
</dbReference>
<feature type="compositionally biased region" description="Basic and acidic residues" evidence="1">
    <location>
        <begin position="239"/>
        <end position="250"/>
    </location>
</feature>
<protein>
    <recommendedName>
        <fullName evidence="4">Glutaredoxin domain-containing protein</fullName>
    </recommendedName>
</protein>
<evidence type="ECO:0008006" key="4">
    <source>
        <dbReference type="Google" id="ProtNLM"/>
    </source>
</evidence>
<evidence type="ECO:0000313" key="3">
    <source>
        <dbReference type="Proteomes" id="UP000053599"/>
    </source>
</evidence>
<evidence type="ECO:0000313" key="2">
    <source>
        <dbReference type="EMBL" id="KIV83788.1"/>
    </source>
</evidence>
<sequence>MAATSYSTDPTLYLYTSLTAGSSHIITATSRLETILKANKIPFQALDCATDEKARMLWGRRSKGRKLPGLVKAGTIIGDLEQIEEWNEYGELKEQIAAADDGAPITSTQSHLTAEPPQTRPNASTTSSGPPSRASSESRHILISDPKDKETESVEKSSETPLNIAMRQLGAEAAAKAGQKKAAAAQTQAAKAPTKTPDNTETTPTPATTKLSPDVAVESPQMATEVTAAKTPAQLASEGAKKTSIDKIAEAEGTATTEAESSSSSPSTEAQIVEQRRQSSLTKTKSRLSEATPLEHSESVLEEEDKKEEEAAVPTSEIAADPPVDMPKQHRGSDVGTASAEEIKAVEKDMAIPETEEEHEVSNATEGKAVTSTDEAEAQATKGTDPQEEGAKDADKAGVSVGD</sequence>
<dbReference type="OrthoDB" id="9932926at2759"/>
<feature type="region of interest" description="Disordered" evidence="1">
    <location>
        <begin position="106"/>
        <end position="403"/>
    </location>
</feature>
<evidence type="ECO:0000256" key="1">
    <source>
        <dbReference type="SAM" id="MobiDB-lite"/>
    </source>
</evidence>
<dbReference type="Proteomes" id="UP000053599">
    <property type="component" value="Unassembled WGS sequence"/>
</dbReference>
<dbReference type="SUPFAM" id="SSF52833">
    <property type="entry name" value="Thioredoxin-like"/>
    <property type="match status" value="1"/>
</dbReference>
<feature type="compositionally biased region" description="Low complexity" evidence="1">
    <location>
        <begin position="171"/>
        <end position="209"/>
    </location>
</feature>
<organism evidence="2 3">
    <name type="scientific">Exophiala sideris</name>
    <dbReference type="NCBI Taxonomy" id="1016849"/>
    <lineage>
        <taxon>Eukaryota</taxon>
        <taxon>Fungi</taxon>
        <taxon>Dikarya</taxon>
        <taxon>Ascomycota</taxon>
        <taxon>Pezizomycotina</taxon>
        <taxon>Eurotiomycetes</taxon>
        <taxon>Chaetothyriomycetidae</taxon>
        <taxon>Chaetothyriales</taxon>
        <taxon>Herpotrichiellaceae</taxon>
        <taxon>Exophiala</taxon>
    </lineage>
</organism>
<feature type="compositionally biased region" description="Basic and acidic residues" evidence="1">
    <location>
        <begin position="341"/>
        <end position="351"/>
    </location>
</feature>